<dbReference type="KEGG" id="tpol:Mal48_37240"/>
<evidence type="ECO:0000313" key="3">
    <source>
        <dbReference type="Proteomes" id="UP000315724"/>
    </source>
</evidence>
<evidence type="ECO:0000313" key="2">
    <source>
        <dbReference type="EMBL" id="QDT34464.1"/>
    </source>
</evidence>
<keyword evidence="2" id="KW-0645">Protease</keyword>
<protein>
    <submittedName>
        <fullName evidence="2">Aminopeptidase YwaD</fullName>
        <ecNumber evidence="2">3.4.11.6</ecNumber>
    </submittedName>
</protein>
<gene>
    <name evidence="2" type="primary">ywaD_3</name>
    <name evidence="2" type="ORF">Mal48_37240</name>
</gene>
<feature type="domain" description="Peptidase M28" evidence="1">
    <location>
        <begin position="109"/>
        <end position="304"/>
    </location>
</feature>
<dbReference type="GO" id="GO:0004177">
    <property type="term" value="F:aminopeptidase activity"/>
    <property type="evidence" value="ECO:0007669"/>
    <property type="project" value="UniProtKB-KW"/>
</dbReference>
<dbReference type="InterPro" id="IPR007484">
    <property type="entry name" value="Peptidase_M28"/>
</dbReference>
<sequence length="394" mass="44084">MIHVQRSLQGIYAGFALSLFLLFCGSKTNAQELPCLIHAADVQPHLNYLASPDRQGRDDWGKVEAREYIIKHFKSLGVKPLFDESYLQAIPEFGSQAEMPPVYGYNIGGFIEGTDPKLKDEWIIVNAHYDHLGVRGGKVFPGADDNASGVSMLLEVARHISESPGKRSVAFLSFDMEEHLLWGARWFLAHPPMEVESIKFCLTADMIGRSLGGLDIPTVFVLGGERSREAHAALEAATVPQGLEIAQLGVDVVGVRSDYGPFYYRRIPFLFFSTGEHPDYHTPQDTLERLDVEKVARVSTVMNQVAQSMANMPGEITWEGNPKPSLQEVESVNRVCVNLLNSGEDGSLELTNAQRFFVSQVKSKTDYILKSQRYSIEERKWLVRATQIMMLTIF</sequence>
<proteinExistence type="predicted"/>
<keyword evidence="2" id="KW-0031">Aminopeptidase</keyword>
<keyword evidence="2" id="KW-0378">Hydrolase</keyword>
<dbReference type="PANTHER" id="PTHR12147">
    <property type="entry name" value="METALLOPEPTIDASE M28 FAMILY MEMBER"/>
    <property type="match status" value="1"/>
</dbReference>
<dbReference type="Gene3D" id="3.40.630.10">
    <property type="entry name" value="Zn peptidases"/>
    <property type="match status" value="1"/>
</dbReference>
<dbReference type="GO" id="GO:0006508">
    <property type="term" value="P:proteolysis"/>
    <property type="evidence" value="ECO:0007669"/>
    <property type="project" value="InterPro"/>
</dbReference>
<name>A0A517QS64_9PLAN</name>
<dbReference type="EMBL" id="CP036267">
    <property type="protein sequence ID" value="QDT34464.1"/>
    <property type="molecule type" value="Genomic_DNA"/>
</dbReference>
<reference evidence="2 3" key="1">
    <citation type="submission" date="2019-02" db="EMBL/GenBank/DDBJ databases">
        <title>Deep-cultivation of Planctomycetes and their phenomic and genomic characterization uncovers novel biology.</title>
        <authorList>
            <person name="Wiegand S."/>
            <person name="Jogler M."/>
            <person name="Boedeker C."/>
            <person name="Pinto D."/>
            <person name="Vollmers J."/>
            <person name="Rivas-Marin E."/>
            <person name="Kohn T."/>
            <person name="Peeters S.H."/>
            <person name="Heuer A."/>
            <person name="Rast P."/>
            <person name="Oberbeckmann S."/>
            <person name="Bunk B."/>
            <person name="Jeske O."/>
            <person name="Meyerdierks A."/>
            <person name="Storesund J.E."/>
            <person name="Kallscheuer N."/>
            <person name="Luecker S."/>
            <person name="Lage O.M."/>
            <person name="Pohl T."/>
            <person name="Merkel B.J."/>
            <person name="Hornburger P."/>
            <person name="Mueller R.-W."/>
            <person name="Bruemmer F."/>
            <person name="Labrenz M."/>
            <person name="Spormann A.M."/>
            <person name="Op den Camp H."/>
            <person name="Overmann J."/>
            <person name="Amann R."/>
            <person name="Jetten M.S.M."/>
            <person name="Mascher T."/>
            <person name="Medema M.H."/>
            <person name="Devos D.P."/>
            <person name="Kaster A.-K."/>
            <person name="Ovreas L."/>
            <person name="Rohde M."/>
            <person name="Galperin M.Y."/>
            <person name="Jogler C."/>
        </authorList>
    </citation>
    <scope>NUCLEOTIDE SEQUENCE [LARGE SCALE GENOMIC DNA]</scope>
    <source>
        <strain evidence="2 3">Mal48</strain>
    </source>
</reference>
<dbReference type="EC" id="3.4.11.6" evidence="2"/>
<accession>A0A517QS64</accession>
<dbReference type="Proteomes" id="UP000315724">
    <property type="component" value="Chromosome"/>
</dbReference>
<evidence type="ECO:0000259" key="1">
    <source>
        <dbReference type="Pfam" id="PF04389"/>
    </source>
</evidence>
<dbReference type="InterPro" id="IPR045175">
    <property type="entry name" value="M28_fam"/>
</dbReference>
<keyword evidence="3" id="KW-1185">Reference proteome</keyword>
<dbReference type="Pfam" id="PF04389">
    <property type="entry name" value="Peptidase_M28"/>
    <property type="match status" value="1"/>
</dbReference>
<dbReference type="GO" id="GO:0008235">
    <property type="term" value="F:metalloexopeptidase activity"/>
    <property type="evidence" value="ECO:0007669"/>
    <property type="project" value="InterPro"/>
</dbReference>
<dbReference type="PANTHER" id="PTHR12147:SF26">
    <property type="entry name" value="PEPTIDASE M28 DOMAIN-CONTAINING PROTEIN"/>
    <property type="match status" value="1"/>
</dbReference>
<organism evidence="2 3">
    <name type="scientific">Thalassoglobus polymorphus</name>
    <dbReference type="NCBI Taxonomy" id="2527994"/>
    <lineage>
        <taxon>Bacteria</taxon>
        <taxon>Pseudomonadati</taxon>
        <taxon>Planctomycetota</taxon>
        <taxon>Planctomycetia</taxon>
        <taxon>Planctomycetales</taxon>
        <taxon>Planctomycetaceae</taxon>
        <taxon>Thalassoglobus</taxon>
    </lineage>
</organism>
<dbReference type="RefSeq" id="WP_145202442.1">
    <property type="nucleotide sequence ID" value="NZ_CP036267.1"/>
</dbReference>
<dbReference type="SUPFAM" id="SSF53187">
    <property type="entry name" value="Zn-dependent exopeptidases"/>
    <property type="match status" value="1"/>
</dbReference>
<dbReference type="AlphaFoldDB" id="A0A517QS64"/>
<dbReference type="OrthoDB" id="9762302at2"/>